<evidence type="ECO:0000313" key="1">
    <source>
        <dbReference type="Proteomes" id="UP000887580"/>
    </source>
</evidence>
<reference evidence="2" key="1">
    <citation type="submission" date="2022-11" db="UniProtKB">
        <authorList>
            <consortium name="WormBaseParasite"/>
        </authorList>
    </citation>
    <scope>IDENTIFICATION</scope>
</reference>
<evidence type="ECO:0000313" key="2">
    <source>
        <dbReference type="WBParaSite" id="PS1159_v2.g6829.t1"/>
    </source>
</evidence>
<protein>
    <submittedName>
        <fullName evidence="2">ATP synthase F0 subunit 8</fullName>
    </submittedName>
</protein>
<accession>A0AC35GM36</accession>
<dbReference type="WBParaSite" id="PS1159_v2.g6829.t1">
    <property type="protein sequence ID" value="PS1159_v2.g6829.t1"/>
    <property type="gene ID" value="PS1159_v2.g6829"/>
</dbReference>
<name>A0AC35GM36_9BILA</name>
<proteinExistence type="predicted"/>
<organism evidence="1 2">
    <name type="scientific">Panagrolaimus sp. PS1159</name>
    <dbReference type="NCBI Taxonomy" id="55785"/>
    <lineage>
        <taxon>Eukaryota</taxon>
        <taxon>Metazoa</taxon>
        <taxon>Ecdysozoa</taxon>
        <taxon>Nematoda</taxon>
        <taxon>Chromadorea</taxon>
        <taxon>Rhabditida</taxon>
        <taxon>Tylenchina</taxon>
        <taxon>Panagrolaimomorpha</taxon>
        <taxon>Panagrolaimoidea</taxon>
        <taxon>Panagrolaimidae</taxon>
        <taxon>Panagrolaimus</taxon>
    </lineage>
</organism>
<sequence length="70" mass="7876">MPALPSKKSVGPSETSEASIEWYIWFIIGVAFVLLIGIITAIFVCWKKQICLFKKNTEANKKITIMNTVD</sequence>
<dbReference type="Proteomes" id="UP000887580">
    <property type="component" value="Unplaced"/>
</dbReference>